<dbReference type="InterPro" id="IPR052578">
    <property type="entry name" value="PI_Transfer_CRAL-TRIO"/>
</dbReference>
<comment type="caution">
    <text evidence="3">The sequence shown here is derived from an EMBL/GenBank/DDBJ whole genome shotgun (WGS) entry which is preliminary data.</text>
</comment>
<dbReference type="PANTHER" id="PTHR45824:SF6">
    <property type="entry name" value="F16L1.9 PROTEIN"/>
    <property type="match status" value="1"/>
</dbReference>
<gene>
    <name evidence="3" type="ORF">RND81_01G169300</name>
</gene>
<dbReference type="InterPro" id="IPR036273">
    <property type="entry name" value="CRAL/TRIO_N_dom_sf"/>
</dbReference>
<evidence type="ECO:0000313" key="4">
    <source>
        <dbReference type="Proteomes" id="UP001443914"/>
    </source>
</evidence>
<dbReference type="Gene3D" id="3.40.525.10">
    <property type="entry name" value="CRAL-TRIO lipid binding domain"/>
    <property type="match status" value="1"/>
</dbReference>
<feature type="region of interest" description="Disordered" evidence="1">
    <location>
        <begin position="280"/>
        <end position="300"/>
    </location>
</feature>
<name>A0AAW1NGM5_SAPOF</name>
<feature type="region of interest" description="Disordered" evidence="1">
    <location>
        <begin position="29"/>
        <end position="50"/>
    </location>
</feature>
<sequence>MQNITISTTCMFSLLFFCSKEPIFTMSTNSKNTSTNGEKSPTTEQQQKIDEVRSAVSPLPGKLNSYCSDALISRYLQTQNWNVQKATKMLRDSLKWRSEYKPDEIQWEDVATEAATGKICRSTSVDRKGRLVLLMRPCRQNSSDVAGQMKYLVYCIENAILNMPPDEEQMIWLVDFWNFKLSNISMKVAKELAHIVQNYYPQSLGVAILYNPPWIFEQFYKMVKPFLEARIRDKVKFVYANDSSTMKIMEDLFDMEQFEGSLSEKAEDCFDIKTYAQRMKEDDEKRRSTIAEGTDKGEPI</sequence>
<accession>A0AAW1NGM5</accession>
<dbReference type="SMART" id="SM00516">
    <property type="entry name" value="SEC14"/>
    <property type="match status" value="1"/>
</dbReference>
<reference evidence="3" key="1">
    <citation type="submission" date="2024-03" db="EMBL/GenBank/DDBJ databases">
        <title>WGS assembly of Saponaria officinalis var. Norfolk2.</title>
        <authorList>
            <person name="Jenkins J."/>
            <person name="Shu S."/>
            <person name="Grimwood J."/>
            <person name="Barry K."/>
            <person name="Goodstein D."/>
            <person name="Schmutz J."/>
            <person name="Leebens-Mack J."/>
            <person name="Osbourn A."/>
        </authorList>
    </citation>
    <scope>NUCLEOTIDE SEQUENCE [LARGE SCALE GENOMIC DNA]</scope>
    <source>
        <strain evidence="3">JIC</strain>
    </source>
</reference>
<feature type="domain" description="CRAL-TRIO" evidence="2">
    <location>
        <begin position="107"/>
        <end position="270"/>
    </location>
</feature>
<keyword evidence="4" id="KW-1185">Reference proteome</keyword>
<evidence type="ECO:0000313" key="3">
    <source>
        <dbReference type="EMBL" id="KAK9757543.1"/>
    </source>
</evidence>
<dbReference type="EMBL" id="JBDFQZ010000001">
    <property type="protein sequence ID" value="KAK9757543.1"/>
    <property type="molecule type" value="Genomic_DNA"/>
</dbReference>
<dbReference type="AlphaFoldDB" id="A0AAW1NGM5"/>
<dbReference type="InterPro" id="IPR036865">
    <property type="entry name" value="CRAL-TRIO_dom_sf"/>
</dbReference>
<feature type="compositionally biased region" description="Polar residues" evidence="1">
    <location>
        <begin position="37"/>
        <end position="46"/>
    </location>
</feature>
<evidence type="ECO:0000259" key="2">
    <source>
        <dbReference type="PROSITE" id="PS50191"/>
    </source>
</evidence>
<dbReference type="Pfam" id="PF00650">
    <property type="entry name" value="CRAL_TRIO"/>
    <property type="match status" value="1"/>
</dbReference>
<dbReference type="GO" id="GO:0008526">
    <property type="term" value="F:phosphatidylinositol transfer activity"/>
    <property type="evidence" value="ECO:0007669"/>
    <property type="project" value="TreeGrafter"/>
</dbReference>
<dbReference type="SUPFAM" id="SSF46938">
    <property type="entry name" value="CRAL/TRIO N-terminal domain"/>
    <property type="match status" value="1"/>
</dbReference>
<dbReference type="PANTHER" id="PTHR45824">
    <property type="entry name" value="GH16843P"/>
    <property type="match status" value="1"/>
</dbReference>
<organism evidence="3 4">
    <name type="scientific">Saponaria officinalis</name>
    <name type="common">Common soapwort</name>
    <name type="synonym">Lychnis saponaria</name>
    <dbReference type="NCBI Taxonomy" id="3572"/>
    <lineage>
        <taxon>Eukaryota</taxon>
        <taxon>Viridiplantae</taxon>
        <taxon>Streptophyta</taxon>
        <taxon>Embryophyta</taxon>
        <taxon>Tracheophyta</taxon>
        <taxon>Spermatophyta</taxon>
        <taxon>Magnoliopsida</taxon>
        <taxon>eudicotyledons</taxon>
        <taxon>Gunneridae</taxon>
        <taxon>Pentapetalae</taxon>
        <taxon>Caryophyllales</taxon>
        <taxon>Caryophyllaceae</taxon>
        <taxon>Caryophylleae</taxon>
        <taxon>Saponaria</taxon>
    </lineage>
</organism>
<protein>
    <recommendedName>
        <fullName evidence="2">CRAL-TRIO domain-containing protein</fullName>
    </recommendedName>
</protein>
<dbReference type="Proteomes" id="UP001443914">
    <property type="component" value="Unassembled WGS sequence"/>
</dbReference>
<dbReference type="InterPro" id="IPR001251">
    <property type="entry name" value="CRAL-TRIO_dom"/>
</dbReference>
<dbReference type="CDD" id="cd00170">
    <property type="entry name" value="SEC14"/>
    <property type="match status" value="1"/>
</dbReference>
<dbReference type="PROSITE" id="PS50191">
    <property type="entry name" value="CRAL_TRIO"/>
    <property type="match status" value="1"/>
</dbReference>
<proteinExistence type="predicted"/>
<evidence type="ECO:0000256" key="1">
    <source>
        <dbReference type="SAM" id="MobiDB-lite"/>
    </source>
</evidence>
<dbReference type="SUPFAM" id="SSF52087">
    <property type="entry name" value="CRAL/TRIO domain"/>
    <property type="match status" value="1"/>
</dbReference>